<protein>
    <recommendedName>
        <fullName evidence="4">Phosphate-binding protein</fullName>
    </recommendedName>
</protein>
<feature type="compositionally biased region" description="Low complexity" evidence="6">
    <location>
        <begin position="76"/>
        <end position="86"/>
    </location>
</feature>
<reference evidence="8 9" key="1">
    <citation type="submission" date="2019-10" db="EMBL/GenBank/DDBJ databases">
        <title>Streptomyces smaragdinus sp. nov. and Streptomyces fabii sp. nov., isolated from the gut of fungus growing-termite Macrotermes natalensis.</title>
        <authorList>
            <person name="Schwitalla J."/>
            <person name="Benndorf R."/>
            <person name="Martin K."/>
            <person name="De Beer W."/>
            <person name="Kaster A.-K."/>
            <person name="Vollmers J."/>
            <person name="Poulsen M."/>
            <person name="Beemelmanns C."/>
        </authorList>
    </citation>
    <scope>NUCLEOTIDE SEQUENCE [LARGE SCALE GENOMIC DNA]</scope>
    <source>
        <strain evidence="8 9">RB5</strain>
    </source>
</reference>
<dbReference type="GO" id="GO:0042301">
    <property type="term" value="F:phosphate ion binding"/>
    <property type="evidence" value="ECO:0007669"/>
    <property type="project" value="InterPro"/>
</dbReference>
<proteinExistence type="inferred from homology"/>
<dbReference type="SUPFAM" id="SSF53850">
    <property type="entry name" value="Periplasmic binding protein-like II"/>
    <property type="match status" value="1"/>
</dbReference>
<dbReference type="InterPro" id="IPR024370">
    <property type="entry name" value="PBP_domain"/>
</dbReference>
<feature type="binding site" evidence="5">
    <location>
        <position position="130"/>
    </location>
    <ligand>
        <name>phosphate</name>
        <dbReference type="ChEBI" id="CHEBI:43474"/>
    </ligand>
</feature>
<gene>
    <name evidence="8" type="primary">pstS3_1</name>
    <name evidence="8" type="ORF">SRB5_44220</name>
</gene>
<feature type="region of interest" description="Disordered" evidence="6">
    <location>
        <begin position="67"/>
        <end position="86"/>
    </location>
</feature>
<dbReference type="EMBL" id="WEGJ01000019">
    <property type="protein sequence ID" value="MQY14259.1"/>
    <property type="molecule type" value="Genomic_DNA"/>
</dbReference>
<feature type="binding site" evidence="5">
    <location>
        <begin position="100"/>
        <end position="102"/>
    </location>
    <ligand>
        <name>phosphate</name>
        <dbReference type="ChEBI" id="CHEBI:43474"/>
    </ligand>
</feature>
<dbReference type="PANTHER" id="PTHR42996:SF1">
    <property type="entry name" value="PHOSPHATE-BINDING PROTEIN PSTS"/>
    <property type="match status" value="1"/>
</dbReference>
<feature type="domain" description="PBP" evidence="7">
    <location>
        <begin position="91"/>
        <end position="383"/>
    </location>
</feature>
<evidence type="ECO:0000259" key="7">
    <source>
        <dbReference type="Pfam" id="PF12849"/>
    </source>
</evidence>
<dbReference type="AlphaFoldDB" id="A0A7K0CL93"/>
<evidence type="ECO:0000313" key="8">
    <source>
        <dbReference type="EMBL" id="MQY14259.1"/>
    </source>
</evidence>
<keyword evidence="9" id="KW-1185">Reference proteome</keyword>
<evidence type="ECO:0000256" key="3">
    <source>
        <dbReference type="ARBA" id="ARBA00022592"/>
    </source>
</evidence>
<feature type="region of interest" description="Disordered" evidence="6">
    <location>
        <begin position="1"/>
        <end position="33"/>
    </location>
</feature>
<keyword evidence="3 4" id="KW-0592">Phosphate transport</keyword>
<organism evidence="8 9">
    <name type="scientific">Streptomyces smaragdinus</name>
    <dbReference type="NCBI Taxonomy" id="2585196"/>
    <lineage>
        <taxon>Bacteria</taxon>
        <taxon>Bacillati</taxon>
        <taxon>Actinomycetota</taxon>
        <taxon>Actinomycetes</taxon>
        <taxon>Kitasatosporales</taxon>
        <taxon>Streptomycetaceae</taxon>
        <taxon>Streptomyces</taxon>
    </lineage>
</organism>
<feature type="binding site" evidence="5">
    <location>
        <position position="148"/>
    </location>
    <ligand>
        <name>phosphate</name>
        <dbReference type="ChEBI" id="CHEBI:43474"/>
    </ligand>
</feature>
<evidence type="ECO:0000256" key="4">
    <source>
        <dbReference type="PIRNR" id="PIRNR002756"/>
    </source>
</evidence>
<name>A0A7K0CL93_9ACTN</name>
<accession>A0A7K0CL93</accession>
<dbReference type="Proteomes" id="UP000466345">
    <property type="component" value="Unassembled WGS sequence"/>
</dbReference>
<dbReference type="InterPro" id="IPR050962">
    <property type="entry name" value="Phosphate-bind_PstS"/>
</dbReference>
<comment type="similarity">
    <text evidence="1 4">Belongs to the PstS family.</text>
</comment>
<comment type="caution">
    <text evidence="8">The sequence shown here is derived from an EMBL/GenBank/DDBJ whole genome shotgun (WGS) entry which is preliminary data.</text>
</comment>
<keyword evidence="2 4" id="KW-0813">Transport</keyword>
<feature type="compositionally biased region" description="Basic and acidic residues" evidence="6">
    <location>
        <begin position="1"/>
        <end position="10"/>
    </location>
</feature>
<sequence>MRTPGREATRSRIHRHQPMLAAHPGAAPEKRKVTEVKLQRKNGFRALTLGALAVSGALVLSACGSDDNTDADKGSDSSSSAAAPSDVKCAGKGELLGAGSSAQKNAVDKWVQDFQAACSDVTVNYNPAGSGAGIEAWLGGQVAFAGSDSPLKPEELEASKKICSGGQGINIPMVGGPIAVVYNVDGVDKLSMDAKTMADVFSGKIKTWDDAAIKKLNPDAKLPSTKIQPVHRSDESGTTDNFTKYLNSVAPDAWAHEHEKKWPLEGGQAADGSSGIASQVQQTAGTISYVELSYATASNLKTVDVATGAATPVAATVENASKSISVAKKAGTGSDLALELDYASKEEGAYPITLVTYEIACDKGNKAESLDAVKSFLAFTASEKGQASLSEAGYAPMPQALIAEVRTTVDSLS</sequence>
<dbReference type="NCBIfam" id="TIGR00975">
    <property type="entry name" value="3a0107s03"/>
    <property type="match status" value="1"/>
</dbReference>
<evidence type="ECO:0000313" key="9">
    <source>
        <dbReference type="Proteomes" id="UP000466345"/>
    </source>
</evidence>
<evidence type="ECO:0000256" key="6">
    <source>
        <dbReference type="SAM" id="MobiDB-lite"/>
    </source>
</evidence>
<evidence type="ECO:0000256" key="5">
    <source>
        <dbReference type="PIRSR" id="PIRSR002756-1"/>
    </source>
</evidence>
<evidence type="ECO:0000256" key="2">
    <source>
        <dbReference type="ARBA" id="ARBA00022448"/>
    </source>
</evidence>
<dbReference type="Gene3D" id="3.40.190.10">
    <property type="entry name" value="Periplasmic binding protein-like II"/>
    <property type="match status" value="2"/>
</dbReference>
<dbReference type="PIRSF" id="PIRSF002756">
    <property type="entry name" value="PstS"/>
    <property type="match status" value="1"/>
</dbReference>
<dbReference type="InterPro" id="IPR005673">
    <property type="entry name" value="ABC_phos-bd_PstS"/>
</dbReference>
<feature type="binding site" evidence="5">
    <location>
        <begin position="236"/>
        <end position="238"/>
    </location>
    <ligand>
        <name>phosphate</name>
        <dbReference type="ChEBI" id="CHEBI:43474"/>
    </ligand>
</feature>
<dbReference type="PANTHER" id="PTHR42996">
    <property type="entry name" value="PHOSPHATE-BINDING PROTEIN PSTS"/>
    <property type="match status" value="1"/>
</dbReference>
<evidence type="ECO:0000256" key="1">
    <source>
        <dbReference type="ARBA" id="ARBA00008725"/>
    </source>
</evidence>
<dbReference type="CDD" id="cd13565">
    <property type="entry name" value="PBP2_PstS"/>
    <property type="match status" value="1"/>
</dbReference>
<dbReference type="GO" id="GO:0035435">
    <property type="term" value="P:phosphate ion transmembrane transport"/>
    <property type="evidence" value="ECO:0007669"/>
    <property type="project" value="InterPro"/>
</dbReference>
<dbReference type="Pfam" id="PF12849">
    <property type="entry name" value="PBP_like_2"/>
    <property type="match status" value="1"/>
</dbReference>
<dbReference type="GO" id="GO:0043190">
    <property type="term" value="C:ATP-binding cassette (ABC) transporter complex"/>
    <property type="evidence" value="ECO:0007669"/>
    <property type="project" value="InterPro"/>
</dbReference>